<feature type="region of interest" description="Disordered" evidence="1">
    <location>
        <begin position="42"/>
        <end position="68"/>
    </location>
</feature>
<feature type="compositionally biased region" description="Low complexity" evidence="1">
    <location>
        <begin position="48"/>
        <end position="65"/>
    </location>
</feature>
<dbReference type="AlphaFoldDB" id="A0AAP4FCL4"/>
<evidence type="ECO:0000313" key="7">
    <source>
        <dbReference type="Proteomes" id="UP001239414"/>
    </source>
</evidence>
<reference evidence="5 7" key="1">
    <citation type="submission" date="2023-05" db="EMBL/GenBank/DDBJ databases">
        <title>Metabolic capabilities are highly conserved among human nasal-associated Corynebacterium species in pangenomic analyses.</title>
        <authorList>
            <person name="Tran T.H."/>
            <person name="Roberts A.Q."/>
            <person name="Escapa I.F."/>
            <person name="Gao W."/>
            <person name="Conlan S."/>
            <person name="Kong H."/>
            <person name="Segre J.A."/>
            <person name="Kelly M.S."/>
            <person name="Lemon K.P."/>
        </authorList>
    </citation>
    <scope>NUCLEOTIDE SEQUENCE</scope>
    <source>
        <strain evidence="5">KPL2618</strain>
        <strain evidence="4 7">KPL3802</strain>
    </source>
</reference>
<organism evidence="5 6">
    <name type="scientific">Corynebacterium accolens</name>
    <dbReference type="NCBI Taxonomy" id="38284"/>
    <lineage>
        <taxon>Bacteria</taxon>
        <taxon>Bacillati</taxon>
        <taxon>Actinomycetota</taxon>
        <taxon>Actinomycetes</taxon>
        <taxon>Mycobacteriales</taxon>
        <taxon>Corynebacteriaceae</taxon>
        <taxon>Corynebacterium</taxon>
    </lineage>
</organism>
<evidence type="ECO:0000259" key="3">
    <source>
        <dbReference type="Pfam" id="PF13845"/>
    </source>
</evidence>
<dbReference type="InterPro" id="IPR026004">
    <property type="entry name" value="Septum_form"/>
</dbReference>
<keyword evidence="2" id="KW-1133">Transmembrane helix</keyword>
<dbReference type="Pfam" id="PF13845">
    <property type="entry name" value="Septum_form"/>
    <property type="match status" value="1"/>
</dbReference>
<dbReference type="EMBL" id="JASNUO010000001">
    <property type="protein sequence ID" value="MDK4246443.1"/>
    <property type="molecule type" value="Genomic_DNA"/>
</dbReference>
<evidence type="ECO:0000256" key="2">
    <source>
        <dbReference type="SAM" id="Phobius"/>
    </source>
</evidence>
<feature type="compositionally biased region" description="Basic and acidic residues" evidence="1">
    <location>
        <begin position="333"/>
        <end position="349"/>
    </location>
</feature>
<protein>
    <submittedName>
        <fullName evidence="5">Septum formation family protein</fullName>
    </submittedName>
</protein>
<evidence type="ECO:0000313" key="5">
    <source>
        <dbReference type="EMBL" id="MDK4335437.1"/>
    </source>
</evidence>
<dbReference type="EMBL" id="JASNVU010000010">
    <property type="protein sequence ID" value="MDK4335437.1"/>
    <property type="molecule type" value="Genomic_DNA"/>
</dbReference>
<keyword evidence="7" id="KW-1185">Reference proteome</keyword>
<evidence type="ECO:0000313" key="6">
    <source>
        <dbReference type="Proteomes" id="UP001230317"/>
    </source>
</evidence>
<dbReference type="Proteomes" id="UP001230317">
    <property type="component" value="Unassembled WGS sequence"/>
</dbReference>
<dbReference type="Proteomes" id="UP001239414">
    <property type="component" value="Unassembled WGS sequence"/>
</dbReference>
<comment type="caution">
    <text evidence="5">The sequence shown here is derived from an EMBL/GenBank/DDBJ whole genome shotgun (WGS) entry which is preliminary data.</text>
</comment>
<evidence type="ECO:0000313" key="4">
    <source>
        <dbReference type="EMBL" id="MDK4246443.1"/>
    </source>
</evidence>
<feature type="transmembrane region" description="Helical" evidence="2">
    <location>
        <begin position="12"/>
        <end position="36"/>
    </location>
</feature>
<name>A0AAP4FCL4_9CORY</name>
<keyword evidence="2" id="KW-0812">Transmembrane</keyword>
<dbReference type="RefSeq" id="WP_005285303.1">
    <property type="nucleotide sequence ID" value="NZ_JASNUO010000001.1"/>
</dbReference>
<proteinExistence type="predicted"/>
<gene>
    <name evidence="4" type="ORF">QPX34_00160</name>
    <name evidence="5" type="ORF">QPX58_08460</name>
</gene>
<feature type="domain" description="Septum formation-related" evidence="3">
    <location>
        <begin position="76"/>
        <end position="301"/>
    </location>
</feature>
<sequence length="349" mass="37008">MGLMKKSPAWRSAVAVQIALISAIAAAVFMGIYGIVSNHGSNGGDTTAASEQSSAGGADGSGSSDAKVEPFTSASAGSCVTWDINEDGSAASFKEVECSEQHRFEVSTVEDLSVYPTSEFGPDASRPALTRQHQLRDELCESATVSYLHSKWDPHGKYDIASILPPESAWNNGDRTLLCGLQTTDDHGVPQLTTGNVEASEQANLAKPGECLAIDDQQVPHVVDCAQPHQLETVSVIDLGKKFPDAYPDGKEMDKFLSDSCTAAAEDYLGGEEQLYQSTLQPFWGTVSEESWNGGTKSVNCSLVHARDDGGFSSITGAATGGRQALSIDGNPPEERPERNPIRDNKPAP</sequence>
<keyword evidence="2" id="KW-0472">Membrane</keyword>
<feature type="region of interest" description="Disordered" evidence="1">
    <location>
        <begin position="315"/>
        <end position="349"/>
    </location>
</feature>
<accession>A0AAP4FCL4</accession>
<evidence type="ECO:0000256" key="1">
    <source>
        <dbReference type="SAM" id="MobiDB-lite"/>
    </source>
</evidence>